<dbReference type="Proteomes" id="UP000007013">
    <property type="component" value="Chromosome"/>
</dbReference>
<evidence type="ECO:0000256" key="3">
    <source>
        <dbReference type="ARBA" id="ARBA00023082"/>
    </source>
</evidence>
<dbReference type="Pfam" id="PF04542">
    <property type="entry name" value="Sigma70_r2"/>
    <property type="match status" value="1"/>
</dbReference>
<organism evidence="7 8">
    <name type="scientific">Opitutus terrae (strain DSM 11246 / JCM 15787 / PB90-1)</name>
    <dbReference type="NCBI Taxonomy" id="452637"/>
    <lineage>
        <taxon>Bacteria</taxon>
        <taxon>Pseudomonadati</taxon>
        <taxon>Verrucomicrobiota</taxon>
        <taxon>Opitutia</taxon>
        <taxon>Opitutales</taxon>
        <taxon>Opitutaceae</taxon>
        <taxon>Opitutus</taxon>
    </lineage>
</organism>
<dbReference type="GO" id="GO:0006352">
    <property type="term" value="P:DNA-templated transcription initiation"/>
    <property type="evidence" value="ECO:0007669"/>
    <property type="project" value="InterPro"/>
</dbReference>
<dbReference type="STRING" id="452637.Oter_3503"/>
<dbReference type="InterPro" id="IPR014284">
    <property type="entry name" value="RNA_pol_sigma-70_dom"/>
</dbReference>
<evidence type="ECO:0000259" key="6">
    <source>
        <dbReference type="Pfam" id="PF08281"/>
    </source>
</evidence>
<dbReference type="EMBL" id="CP001032">
    <property type="protein sequence ID" value="ACB76780.1"/>
    <property type="molecule type" value="Genomic_DNA"/>
</dbReference>
<dbReference type="Gene3D" id="1.10.10.10">
    <property type="entry name" value="Winged helix-like DNA-binding domain superfamily/Winged helix DNA-binding domain"/>
    <property type="match status" value="1"/>
</dbReference>
<keyword evidence="8" id="KW-1185">Reference proteome</keyword>
<evidence type="ECO:0000313" key="7">
    <source>
        <dbReference type="EMBL" id="ACB76780.1"/>
    </source>
</evidence>
<dbReference type="InterPro" id="IPR013324">
    <property type="entry name" value="RNA_pol_sigma_r3/r4-like"/>
</dbReference>
<gene>
    <name evidence="7" type="ordered locus">Oter_3503</name>
</gene>
<dbReference type="InterPro" id="IPR039425">
    <property type="entry name" value="RNA_pol_sigma-70-like"/>
</dbReference>
<evidence type="ECO:0000256" key="1">
    <source>
        <dbReference type="ARBA" id="ARBA00010641"/>
    </source>
</evidence>
<dbReference type="GO" id="GO:0016987">
    <property type="term" value="F:sigma factor activity"/>
    <property type="evidence" value="ECO:0007669"/>
    <property type="project" value="UniProtKB-KW"/>
</dbReference>
<dbReference type="NCBIfam" id="TIGR02937">
    <property type="entry name" value="sigma70-ECF"/>
    <property type="match status" value="1"/>
</dbReference>
<dbReference type="CDD" id="cd06171">
    <property type="entry name" value="Sigma70_r4"/>
    <property type="match status" value="1"/>
</dbReference>
<dbReference type="AlphaFoldDB" id="B1ZVB3"/>
<dbReference type="InterPro" id="IPR013325">
    <property type="entry name" value="RNA_pol_sigma_r2"/>
</dbReference>
<dbReference type="PANTHER" id="PTHR43133:SF63">
    <property type="entry name" value="RNA POLYMERASE SIGMA FACTOR FECI-RELATED"/>
    <property type="match status" value="1"/>
</dbReference>
<evidence type="ECO:0000259" key="5">
    <source>
        <dbReference type="Pfam" id="PF04542"/>
    </source>
</evidence>
<dbReference type="HOGENOM" id="CLU_047691_12_2_0"/>
<dbReference type="InterPro" id="IPR036388">
    <property type="entry name" value="WH-like_DNA-bd_sf"/>
</dbReference>
<sequence length="203" mass="23016">MGPWARWRARDDPRCCPIVSLPESEHARWFTEEVQPHESSLRSYLRGLFPTLTDVDDVVQESYARLIRARQAGRVTYAKAFLFTTARNAALDLFRRRKVVAIDAVGDLSDLSVLEERPDAADAADHQERLDLLAEAVRLLPDRCRQVVTLRLLYGLSHKEIAAELRISEHTVKAQLAKAMRRCTHFFEVHGLIPGPLAPIAEP</sequence>
<dbReference type="SUPFAM" id="SSF88659">
    <property type="entry name" value="Sigma3 and sigma4 domains of RNA polymerase sigma factors"/>
    <property type="match status" value="1"/>
</dbReference>
<dbReference type="SUPFAM" id="SSF88946">
    <property type="entry name" value="Sigma2 domain of RNA polymerase sigma factors"/>
    <property type="match status" value="1"/>
</dbReference>
<dbReference type="InterPro" id="IPR007627">
    <property type="entry name" value="RNA_pol_sigma70_r2"/>
</dbReference>
<evidence type="ECO:0000256" key="4">
    <source>
        <dbReference type="ARBA" id="ARBA00023163"/>
    </source>
</evidence>
<dbReference type="Gene3D" id="1.10.1740.10">
    <property type="match status" value="1"/>
</dbReference>
<feature type="domain" description="RNA polymerase sigma factor 70 region 4 type 2" evidence="6">
    <location>
        <begin position="131"/>
        <end position="183"/>
    </location>
</feature>
<comment type="similarity">
    <text evidence="1">Belongs to the sigma-70 factor family. ECF subfamily.</text>
</comment>
<dbReference type="KEGG" id="ote:Oter_3503"/>
<proteinExistence type="inferred from homology"/>
<evidence type="ECO:0000256" key="2">
    <source>
        <dbReference type="ARBA" id="ARBA00023015"/>
    </source>
</evidence>
<dbReference type="Pfam" id="PF08281">
    <property type="entry name" value="Sigma70_r4_2"/>
    <property type="match status" value="1"/>
</dbReference>
<reference evidence="7 8" key="1">
    <citation type="journal article" date="2011" name="J. Bacteriol.">
        <title>Genome sequence of the verrucomicrobium Opitutus terrae PB90-1, an abundant inhabitant of rice paddy soil ecosystems.</title>
        <authorList>
            <person name="van Passel M.W."/>
            <person name="Kant R."/>
            <person name="Palva A."/>
            <person name="Copeland A."/>
            <person name="Lucas S."/>
            <person name="Lapidus A."/>
            <person name="Glavina del Rio T."/>
            <person name="Pitluck S."/>
            <person name="Goltsman E."/>
            <person name="Clum A."/>
            <person name="Sun H."/>
            <person name="Schmutz J."/>
            <person name="Larimer F.W."/>
            <person name="Land M.L."/>
            <person name="Hauser L."/>
            <person name="Kyrpides N."/>
            <person name="Mikhailova N."/>
            <person name="Richardson P.P."/>
            <person name="Janssen P.H."/>
            <person name="de Vos W.M."/>
            <person name="Smidt H."/>
        </authorList>
    </citation>
    <scope>NUCLEOTIDE SEQUENCE [LARGE SCALE GENOMIC DNA]</scope>
    <source>
        <strain evidence="8">DSM 11246 / JCM 15787 / PB90-1</strain>
    </source>
</reference>
<dbReference type="GO" id="GO:0003677">
    <property type="term" value="F:DNA binding"/>
    <property type="evidence" value="ECO:0007669"/>
    <property type="project" value="InterPro"/>
</dbReference>
<dbReference type="PANTHER" id="PTHR43133">
    <property type="entry name" value="RNA POLYMERASE ECF-TYPE SIGMA FACTO"/>
    <property type="match status" value="1"/>
</dbReference>
<feature type="domain" description="RNA polymerase sigma-70 region 2" evidence="5">
    <location>
        <begin position="35"/>
        <end position="98"/>
    </location>
</feature>
<dbReference type="InterPro" id="IPR013249">
    <property type="entry name" value="RNA_pol_sigma70_r4_t2"/>
</dbReference>
<accession>B1ZVB3</accession>
<keyword evidence="3" id="KW-0731">Sigma factor</keyword>
<protein>
    <submittedName>
        <fullName evidence="7">RNA polymerase, sigma-24 subunit, ECF subfamily</fullName>
    </submittedName>
</protein>
<name>B1ZVB3_OPITP</name>
<evidence type="ECO:0000313" key="8">
    <source>
        <dbReference type="Proteomes" id="UP000007013"/>
    </source>
</evidence>
<keyword evidence="2" id="KW-0805">Transcription regulation</keyword>
<dbReference type="eggNOG" id="COG1595">
    <property type="taxonomic scope" value="Bacteria"/>
</dbReference>
<keyword evidence="4" id="KW-0804">Transcription</keyword>